<dbReference type="GO" id="GO:0016491">
    <property type="term" value="F:oxidoreductase activity"/>
    <property type="evidence" value="ECO:0007669"/>
    <property type="project" value="UniProtKB-KW"/>
</dbReference>
<dbReference type="InterPro" id="IPR002347">
    <property type="entry name" value="SDR_fam"/>
</dbReference>
<reference evidence="2" key="2">
    <citation type="submission" date="2023-06" db="EMBL/GenBank/DDBJ databases">
        <authorList>
            <consortium name="Lawrence Berkeley National Laboratory"/>
            <person name="Haridas S."/>
            <person name="Hensen N."/>
            <person name="Bonometti L."/>
            <person name="Westerberg I."/>
            <person name="Brannstrom I.O."/>
            <person name="Guillou S."/>
            <person name="Cros-Aarteil S."/>
            <person name="Calhoun S."/>
            <person name="Kuo A."/>
            <person name="Mondo S."/>
            <person name="Pangilinan J."/>
            <person name="Riley R."/>
            <person name="Labutti K."/>
            <person name="Andreopoulos B."/>
            <person name="Lipzen A."/>
            <person name="Chen C."/>
            <person name="Yanf M."/>
            <person name="Daum C."/>
            <person name="Ng V."/>
            <person name="Clum A."/>
            <person name="Steindorff A."/>
            <person name="Ohm R."/>
            <person name="Martin F."/>
            <person name="Silar P."/>
            <person name="Natvig D."/>
            <person name="Lalanne C."/>
            <person name="Gautier V."/>
            <person name="Ament-Velasquez S.L."/>
            <person name="Kruys A."/>
            <person name="Hutchinson M.I."/>
            <person name="Powell A.J."/>
            <person name="Barry K."/>
            <person name="Miller A.N."/>
            <person name="Grigoriev I.V."/>
            <person name="Debuchy R."/>
            <person name="Gladieux P."/>
            <person name="Thoren M.H."/>
            <person name="Johannesson H."/>
        </authorList>
    </citation>
    <scope>NUCLEOTIDE SEQUENCE</scope>
    <source>
        <strain evidence="2">CBS 955.72</strain>
    </source>
</reference>
<evidence type="ECO:0000313" key="3">
    <source>
        <dbReference type="Proteomes" id="UP001275084"/>
    </source>
</evidence>
<dbReference type="Proteomes" id="UP001275084">
    <property type="component" value="Unassembled WGS sequence"/>
</dbReference>
<protein>
    <recommendedName>
        <fullName evidence="4">NAD(P)-binding protein</fullName>
    </recommendedName>
</protein>
<dbReference type="Pfam" id="PF00106">
    <property type="entry name" value="adh_short"/>
    <property type="match status" value="1"/>
</dbReference>
<organism evidence="2 3">
    <name type="scientific">Lasiosphaeria hispida</name>
    <dbReference type="NCBI Taxonomy" id="260671"/>
    <lineage>
        <taxon>Eukaryota</taxon>
        <taxon>Fungi</taxon>
        <taxon>Dikarya</taxon>
        <taxon>Ascomycota</taxon>
        <taxon>Pezizomycotina</taxon>
        <taxon>Sordariomycetes</taxon>
        <taxon>Sordariomycetidae</taxon>
        <taxon>Sordariales</taxon>
        <taxon>Lasiosphaeriaceae</taxon>
        <taxon>Lasiosphaeria</taxon>
    </lineage>
</organism>
<keyword evidence="3" id="KW-1185">Reference proteome</keyword>
<comment type="caution">
    <text evidence="2">The sequence shown here is derived from an EMBL/GenBank/DDBJ whole genome shotgun (WGS) entry which is preliminary data.</text>
</comment>
<dbReference type="Gene3D" id="3.40.50.720">
    <property type="entry name" value="NAD(P)-binding Rossmann-like Domain"/>
    <property type="match status" value="1"/>
</dbReference>
<accession>A0AAJ0HQG0</accession>
<reference evidence="2" key="1">
    <citation type="journal article" date="2023" name="Mol. Phylogenet. Evol.">
        <title>Genome-scale phylogeny and comparative genomics of the fungal order Sordariales.</title>
        <authorList>
            <person name="Hensen N."/>
            <person name="Bonometti L."/>
            <person name="Westerberg I."/>
            <person name="Brannstrom I.O."/>
            <person name="Guillou S."/>
            <person name="Cros-Aarteil S."/>
            <person name="Calhoun S."/>
            <person name="Haridas S."/>
            <person name="Kuo A."/>
            <person name="Mondo S."/>
            <person name="Pangilinan J."/>
            <person name="Riley R."/>
            <person name="LaButti K."/>
            <person name="Andreopoulos B."/>
            <person name="Lipzen A."/>
            <person name="Chen C."/>
            <person name="Yan M."/>
            <person name="Daum C."/>
            <person name="Ng V."/>
            <person name="Clum A."/>
            <person name="Steindorff A."/>
            <person name="Ohm R.A."/>
            <person name="Martin F."/>
            <person name="Silar P."/>
            <person name="Natvig D.O."/>
            <person name="Lalanne C."/>
            <person name="Gautier V."/>
            <person name="Ament-Velasquez S.L."/>
            <person name="Kruys A."/>
            <person name="Hutchinson M.I."/>
            <person name="Powell A.J."/>
            <person name="Barry K."/>
            <person name="Miller A.N."/>
            <person name="Grigoriev I.V."/>
            <person name="Debuchy R."/>
            <person name="Gladieux P."/>
            <person name="Hiltunen Thoren M."/>
            <person name="Johannesson H."/>
        </authorList>
    </citation>
    <scope>NUCLEOTIDE SEQUENCE</scope>
    <source>
        <strain evidence="2">CBS 955.72</strain>
    </source>
</reference>
<dbReference type="EMBL" id="JAUIQD010000002">
    <property type="protein sequence ID" value="KAK3359579.1"/>
    <property type="molecule type" value="Genomic_DNA"/>
</dbReference>
<dbReference type="InterPro" id="IPR036291">
    <property type="entry name" value="NAD(P)-bd_dom_sf"/>
</dbReference>
<sequence>MSDPNIITATDGPDECPSNLGNLGKMRWGRNHPPRDPGHISFAGKTVLVTGANTGLGFEAAIKYSALGADKLILGVRSAAKGEAAKAEILARTGRKPGSIAIVLVDLGDYDSVRAFAPALEKELAGRGLDVALLNAGLVNPDWQPSKYGWEMAVQVNVISTALMTVLLLPLLRETAAKTGRAPHLTFVNSNGHSYVAQSRKYVEEGGGTLLKAANGSKEQKYDQWRSYCLVKLLAMSIVRTVAKATEAGRDGRSGPEIIVNAVCPGLCKTDLGRSFNWLVQKLFVPYHAIFARSGEEGGRALVSATALGPESHGRFWHNDILQP</sequence>
<evidence type="ECO:0008006" key="4">
    <source>
        <dbReference type="Google" id="ProtNLM"/>
    </source>
</evidence>
<evidence type="ECO:0000313" key="2">
    <source>
        <dbReference type="EMBL" id="KAK3359579.1"/>
    </source>
</evidence>
<gene>
    <name evidence="2" type="ORF">B0T25DRAFT_533328</name>
</gene>
<dbReference type="SUPFAM" id="SSF51735">
    <property type="entry name" value="NAD(P)-binding Rossmann-fold domains"/>
    <property type="match status" value="1"/>
</dbReference>
<dbReference type="PANTHER" id="PTHR43157">
    <property type="entry name" value="PHOSPHATIDYLINOSITOL-GLYCAN BIOSYNTHESIS CLASS F PROTEIN-RELATED"/>
    <property type="match status" value="1"/>
</dbReference>
<keyword evidence="1" id="KW-0560">Oxidoreductase</keyword>
<dbReference type="PANTHER" id="PTHR43157:SF22">
    <property type="entry name" value="SHORT-CHAIN DEHYDROGENASE_REDUCTASE PHMF"/>
    <property type="match status" value="1"/>
</dbReference>
<evidence type="ECO:0000256" key="1">
    <source>
        <dbReference type="ARBA" id="ARBA00023002"/>
    </source>
</evidence>
<proteinExistence type="predicted"/>
<dbReference type="AlphaFoldDB" id="A0AAJ0HQG0"/>
<name>A0AAJ0HQG0_9PEZI</name>
<dbReference type="PRINTS" id="PR00081">
    <property type="entry name" value="GDHRDH"/>
</dbReference>